<protein>
    <submittedName>
        <fullName evidence="1">Uncharacterized protein</fullName>
    </submittedName>
</protein>
<dbReference type="EMBL" id="JBEPSB010000002">
    <property type="protein sequence ID" value="MET4559759.1"/>
    <property type="molecule type" value="Genomic_DNA"/>
</dbReference>
<proteinExistence type="predicted"/>
<evidence type="ECO:0000313" key="2">
    <source>
        <dbReference type="Proteomes" id="UP001549363"/>
    </source>
</evidence>
<gene>
    <name evidence="1" type="ORF">ABIA69_000902</name>
</gene>
<accession>A0ABV2PGK9</accession>
<evidence type="ECO:0000313" key="1">
    <source>
        <dbReference type="EMBL" id="MET4559759.1"/>
    </source>
</evidence>
<reference evidence="1 2" key="1">
    <citation type="submission" date="2024-06" db="EMBL/GenBank/DDBJ databases">
        <title>Sorghum-associated microbial communities from plants grown in Nebraska, USA.</title>
        <authorList>
            <person name="Schachtman D."/>
        </authorList>
    </citation>
    <scope>NUCLEOTIDE SEQUENCE [LARGE SCALE GENOMIC DNA]</scope>
    <source>
        <strain evidence="1 2">736</strain>
    </source>
</reference>
<keyword evidence="2" id="KW-1185">Reference proteome</keyword>
<organism evidence="1 2">
    <name type="scientific">Lysinibacillus parviboronicapiens</name>
    <dbReference type="NCBI Taxonomy" id="436516"/>
    <lineage>
        <taxon>Bacteria</taxon>
        <taxon>Bacillati</taxon>
        <taxon>Bacillota</taxon>
        <taxon>Bacilli</taxon>
        <taxon>Bacillales</taxon>
        <taxon>Bacillaceae</taxon>
        <taxon>Lysinibacillus</taxon>
    </lineage>
</organism>
<comment type="caution">
    <text evidence="1">The sequence shown here is derived from an EMBL/GenBank/DDBJ whole genome shotgun (WGS) entry which is preliminary data.</text>
</comment>
<dbReference type="Proteomes" id="UP001549363">
    <property type="component" value="Unassembled WGS sequence"/>
</dbReference>
<sequence>MDIILKVDSFSLIFNLFSRLLFVYLYDRYLEIKNTYATEDFTAISPHLIVQHTNEYTFI</sequence>
<name>A0ABV2PGK9_9BACI</name>